<dbReference type="PROSITE" id="PS50158">
    <property type="entry name" value="ZF_CCHC"/>
    <property type="match status" value="1"/>
</dbReference>
<comment type="caution">
    <text evidence="14">The sequence shown here is derived from an EMBL/GenBank/DDBJ whole genome shotgun (WGS) entry which is preliminary data.</text>
</comment>
<dbReference type="GO" id="GO:0004519">
    <property type="term" value="F:endonuclease activity"/>
    <property type="evidence" value="ECO:0007669"/>
    <property type="project" value="UniProtKB-KW"/>
</dbReference>
<dbReference type="InterPro" id="IPR001878">
    <property type="entry name" value="Znf_CCHC"/>
</dbReference>
<protein>
    <recommendedName>
        <fullName evidence="1">RNA-directed DNA polymerase</fullName>
        <ecNumber evidence="1">2.7.7.49</ecNumber>
    </recommendedName>
</protein>
<dbReference type="Pfam" id="PF17921">
    <property type="entry name" value="Integrase_H2C2"/>
    <property type="match status" value="1"/>
</dbReference>
<dbReference type="Pfam" id="PF17917">
    <property type="entry name" value="RT_RNaseH"/>
    <property type="match status" value="1"/>
</dbReference>
<dbReference type="CDD" id="cd00303">
    <property type="entry name" value="retropepsin_like"/>
    <property type="match status" value="1"/>
</dbReference>
<keyword evidence="9" id="KW-0479">Metal-binding</keyword>
<dbReference type="InterPro" id="IPR000477">
    <property type="entry name" value="RT_dom"/>
</dbReference>
<dbReference type="EC" id="2.7.7.49" evidence="1"/>
<dbReference type="Gene3D" id="2.40.70.10">
    <property type="entry name" value="Acid Proteases"/>
    <property type="match status" value="1"/>
</dbReference>
<feature type="domain" description="Integrase catalytic" evidence="13">
    <location>
        <begin position="1029"/>
        <end position="1160"/>
    </location>
</feature>
<keyword evidence="8" id="KW-0695">RNA-directed DNA polymerase</keyword>
<feature type="domain" description="CCHC-type" evidence="11">
    <location>
        <begin position="187"/>
        <end position="202"/>
    </location>
</feature>
<dbReference type="Gene3D" id="3.30.420.10">
    <property type="entry name" value="Ribonuclease H-like superfamily/Ribonuclease H"/>
    <property type="match status" value="1"/>
</dbReference>
<dbReference type="Gene3D" id="3.10.20.370">
    <property type="match status" value="1"/>
</dbReference>
<feature type="region of interest" description="Disordered" evidence="10">
    <location>
        <begin position="1"/>
        <end position="51"/>
    </location>
</feature>
<keyword evidence="7" id="KW-0378">Hydrolase</keyword>
<evidence type="ECO:0000313" key="14">
    <source>
        <dbReference type="EMBL" id="KAA3473746.1"/>
    </source>
</evidence>
<dbReference type="FunFam" id="3.30.70.270:FF:000020">
    <property type="entry name" value="Transposon Tf2-6 polyprotein-like Protein"/>
    <property type="match status" value="1"/>
</dbReference>
<dbReference type="Gene3D" id="1.10.340.70">
    <property type="match status" value="1"/>
</dbReference>
<reference evidence="14" key="1">
    <citation type="submission" date="2019-08" db="EMBL/GenBank/DDBJ databases">
        <authorList>
            <person name="Liu F."/>
        </authorList>
    </citation>
    <scope>NUCLEOTIDE SEQUENCE [LARGE SCALE GENOMIC DNA]</scope>
    <source>
        <strain evidence="14">PA1801</strain>
        <tissue evidence="14">Leaf</tissue>
    </source>
</reference>
<keyword evidence="6" id="KW-0255">Endonuclease</keyword>
<dbReference type="OrthoDB" id="415724at2759"/>
<feature type="region of interest" description="Disordered" evidence="10">
    <location>
        <begin position="123"/>
        <end position="170"/>
    </location>
</feature>
<evidence type="ECO:0000259" key="12">
    <source>
        <dbReference type="PROSITE" id="PS50878"/>
    </source>
</evidence>
<dbReference type="SUPFAM" id="SSF56672">
    <property type="entry name" value="DNA/RNA polymerases"/>
    <property type="match status" value="1"/>
</dbReference>
<evidence type="ECO:0000259" key="11">
    <source>
        <dbReference type="PROSITE" id="PS50158"/>
    </source>
</evidence>
<sequence length="1160" mass="130329">MSTRGGRGRNTRGRGRGRMTVSEPVGSGQGSENEIPVPPPAGGGEFQDQTGDDAVSQAMLRVLERVAGVGGGAGVRKSVPERLRANGAEFFRGVSGVAPQQEREFAVLVEKAKVAEGIKESVRQGMDRNRHKRSFGSSGSSGNPQKWARPSGPNQSARFVAARQGPPQCNQCGKSHWGGCWTGGKGCFECGSLEHRVRDCPRRLARIQPESQGRNQFRGNGPPPQRGRGNGRGGNGSGRGRGAPGRGAGSFDARQPGLVYAARRREEGDAPDVITGTFLIFGSPYTALIDVGSTHSYVASSIVETMDLDSEISSRQMTVISPLGHSVVVDKLFREVPLELQGVVFAADLMELPFGEFDLILGMDWLVKYQARLDCAAKRMVLKTVDGDEVAMIGNRRDYLSNVVFALKAEKMVRKGCEAYVVHVYALEAKESAVEKVRTVKEFADVFPEELPGLPPDREVEFGIDLLPGTAPVSIAPYRMAPKELVELKAQIQELLDRGFIRPSVSPWGAPILFVKKKDGTMRMCIDYRQLNKLTIKNKYPLPRIDDLFDQLKGAAVFSKIDLRLGYHQLKVKEADIHKTAFRTRYGHYEFLVMPFGLTNAPAAFMDMMNRVFQQYLDQFVVVFIDDILVYSRTEEEHDAHLRVVLQILREKQLYAKFSKCEFWLREVTFLGHVVSAEGIRVDPRKIEAVLDWKPPRSVAEIRSFLGLAGYYRRFVEGFSLIAAPMTKLLRKEVPFVWTEKQQESFDKLKKILTEAPVLIQPEAGKEFTVYCDTSHTGLGCVLMQEGKVVAYASRQLRSYEVNYPTHDLELAALVFALKIWRHYLYGERSIVYTDHKSLKYLLTQKDLNLRQRRWVELLKDYDCSIEYHPGKANVVADALSRKVVSDLRALFAHLSLYDDGSILAELQVKPTWVEQIREKQLEDEVLSARRLQVQNGGLEGYSLSGDEVLCFQGKACMPKDVELRQKILQDAHSSPYAMHPGGSKMYRDLREQFWWPGLKKEVTEFVGKCLTCQQVKAEHQLPSGLLQPVKIPQWKWERITMDFVSGLPLTPSKKDSVWVVVDRLTKSAHFIPVRVDYSLQKLAKLYVSEIVRLHGVPVSIISDRDPRFTSRFWKALHQALGTRLDFSTAFHPQSDGQSERVIQILEDMLRGCVLDFRGS</sequence>
<dbReference type="Pfam" id="PF08284">
    <property type="entry name" value="RVP_2"/>
    <property type="match status" value="1"/>
</dbReference>
<feature type="compositionally biased region" description="Gly residues" evidence="10">
    <location>
        <begin position="228"/>
        <end position="248"/>
    </location>
</feature>
<dbReference type="InterPro" id="IPR041588">
    <property type="entry name" value="Integrase_H2C2"/>
</dbReference>
<evidence type="ECO:0000256" key="3">
    <source>
        <dbReference type="ARBA" id="ARBA00022679"/>
    </source>
</evidence>
<evidence type="ECO:0000256" key="2">
    <source>
        <dbReference type="ARBA" id="ARBA00022670"/>
    </source>
</evidence>
<evidence type="ECO:0000256" key="10">
    <source>
        <dbReference type="SAM" id="MobiDB-lite"/>
    </source>
</evidence>
<dbReference type="PANTHER" id="PTHR37984">
    <property type="entry name" value="PROTEIN CBG26694"/>
    <property type="match status" value="1"/>
</dbReference>
<dbReference type="GO" id="GO:0006508">
    <property type="term" value="P:proteolysis"/>
    <property type="evidence" value="ECO:0007669"/>
    <property type="project" value="UniProtKB-KW"/>
</dbReference>
<evidence type="ECO:0000259" key="13">
    <source>
        <dbReference type="PROSITE" id="PS50994"/>
    </source>
</evidence>
<name>A0A5B6VXJ3_9ROSI</name>
<feature type="domain" description="Reverse transcriptase" evidence="12">
    <location>
        <begin position="496"/>
        <end position="675"/>
    </location>
</feature>
<dbReference type="GO" id="GO:0008233">
    <property type="term" value="F:peptidase activity"/>
    <property type="evidence" value="ECO:0007669"/>
    <property type="project" value="UniProtKB-KW"/>
</dbReference>
<feature type="compositionally biased region" description="Polar residues" evidence="10">
    <location>
        <begin position="135"/>
        <end position="144"/>
    </location>
</feature>
<dbReference type="CDD" id="cd09274">
    <property type="entry name" value="RNase_HI_RT_Ty3"/>
    <property type="match status" value="1"/>
</dbReference>
<dbReference type="CDD" id="cd01647">
    <property type="entry name" value="RT_LTR"/>
    <property type="match status" value="1"/>
</dbReference>
<feature type="region of interest" description="Disordered" evidence="10">
    <location>
        <begin position="206"/>
        <end position="254"/>
    </location>
</feature>
<dbReference type="Gene3D" id="3.10.10.10">
    <property type="entry name" value="HIV Type 1 Reverse Transcriptase, subunit A, domain 1"/>
    <property type="match status" value="1"/>
</dbReference>
<keyword evidence="9" id="KW-0862">Zinc</keyword>
<dbReference type="FunFam" id="3.10.20.370:FF:000001">
    <property type="entry name" value="Retrovirus-related Pol polyprotein from transposon 17.6-like protein"/>
    <property type="match status" value="1"/>
</dbReference>
<gene>
    <name evidence="14" type="ORF">EPI10_024103</name>
</gene>
<evidence type="ECO:0000256" key="1">
    <source>
        <dbReference type="ARBA" id="ARBA00012493"/>
    </source>
</evidence>
<dbReference type="GO" id="GO:0008270">
    <property type="term" value="F:zinc ion binding"/>
    <property type="evidence" value="ECO:0007669"/>
    <property type="project" value="UniProtKB-KW"/>
</dbReference>
<keyword evidence="2" id="KW-0645">Protease</keyword>
<keyword evidence="5" id="KW-0540">Nuclease</keyword>
<keyword evidence="15" id="KW-1185">Reference proteome</keyword>
<evidence type="ECO:0000256" key="8">
    <source>
        <dbReference type="ARBA" id="ARBA00022918"/>
    </source>
</evidence>
<dbReference type="GO" id="GO:0003676">
    <property type="term" value="F:nucleic acid binding"/>
    <property type="evidence" value="ECO:0007669"/>
    <property type="project" value="InterPro"/>
</dbReference>
<dbReference type="FunFam" id="3.10.10.10:FF:000007">
    <property type="entry name" value="Retrovirus-related Pol polyprotein from transposon 17.6-like Protein"/>
    <property type="match status" value="1"/>
</dbReference>
<evidence type="ECO:0000256" key="9">
    <source>
        <dbReference type="PROSITE-ProRule" id="PRU00047"/>
    </source>
</evidence>
<proteinExistence type="predicted"/>
<dbReference type="Gene3D" id="3.30.70.270">
    <property type="match status" value="2"/>
</dbReference>
<evidence type="ECO:0000256" key="4">
    <source>
        <dbReference type="ARBA" id="ARBA00022695"/>
    </source>
</evidence>
<dbReference type="Pfam" id="PF00078">
    <property type="entry name" value="RVT_1"/>
    <property type="match status" value="1"/>
</dbReference>
<dbReference type="PANTHER" id="PTHR37984:SF5">
    <property type="entry name" value="PROTEIN NYNRIN-LIKE"/>
    <property type="match status" value="1"/>
</dbReference>
<dbReference type="InterPro" id="IPR001584">
    <property type="entry name" value="Integrase_cat-core"/>
</dbReference>
<dbReference type="EMBL" id="SMMG02000005">
    <property type="protein sequence ID" value="KAA3473746.1"/>
    <property type="molecule type" value="Genomic_DNA"/>
</dbReference>
<dbReference type="GO" id="GO:0015074">
    <property type="term" value="P:DNA integration"/>
    <property type="evidence" value="ECO:0007669"/>
    <property type="project" value="InterPro"/>
</dbReference>
<evidence type="ECO:0000256" key="5">
    <source>
        <dbReference type="ARBA" id="ARBA00022722"/>
    </source>
</evidence>
<dbReference type="InterPro" id="IPR041373">
    <property type="entry name" value="RT_RNaseH"/>
</dbReference>
<dbReference type="AlphaFoldDB" id="A0A5B6VXJ3"/>
<keyword evidence="4" id="KW-0548">Nucleotidyltransferase</keyword>
<dbReference type="SUPFAM" id="SSF50630">
    <property type="entry name" value="Acid proteases"/>
    <property type="match status" value="1"/>
</dbReference>
<dbReference type="SUPFAM" id="SSF53098">
    <property type="entry name" value="Ribonuclease H-like"/>
    <property type="match status" value="1"/>
</dbReference>
<dbReference type="Proteomes" id="UP000325315">
    <property type="component" value="Unassembled WGS sequence"/>
</dbReference>
<keyword evidence="9" id="KW-0863">Zinc-finger</keyword>
<dbReference type="InterPro" id="IPR043128">
    <property type="entry name" value="Rev_trsase/Diguanyl_cyclase"/>
</dbReference>
<evidence type="ECO:0000256" key="6">
    <source>
        <dbReference type="ARBA" id="ARBA00022759"/>
    </source>
</evidence>
<dbReference type="InterPro" id="IPR012337">
    <property type="entry name" value="RNaseH-like_sf"/>
</dbReference>
<dbReference type="GO" id="GO:0003964">
    <property type="term" value="F:RNA-directed DNA polymerase activity"/>
    <property type="evidence" value="ECO:0007669"/>
    <property type="project" value="UniProtKB-KW"/>
</dbReference>
<dbReference type="PROSITE" id="PS50878">
    <property type="entry name" value="RT_POL"/>
    <property type="match status" value="1"/>
</dbReference>
<feature type="compositionally biased region" description="Basic residues" evidence="10">
    <location>
        <begin position="1"/>
        <end position="17"/>
    </location>
</feature>
<dbReference type="InterPro" id="IPR036397">
    <property type="entry name" value="RNaseH_sf"/>
</dbReference>
<dbReference type="InterPro" id="IPR050951">
    <property type="entry name" value="Retrovirus_Pol_polyprotein"/>
</dbReference>
<keyword evidence="3" id="KW-0808">Transferase</keyword>
<evidence type="ECO:0000313" key="15">
    <source>
        <dbReference type="Proteomes" id="UP000325315"/>
    </source>
</evidence>
<dbReference type="InterPro" id="IPR021109">
    <property type="entry name" value="Peptidase_aspartic_dom_sf"/>
</dbReference>
<accession>A0A5B6VXJ3</accession>
<dbReference type="PROSITE" id="PS50994">
    <property type="entry name" value="INTEGRASE"/>
    <property type="match status" value="1"/>
</dbReference>
<evidence type="ECO:0000256" key="7">
    <source>
        <dbReference type="ARBA" id="ARBA00022801"/>
    </source>
</evidence>
<dbReference type="InterPro" id="IPR043502">
    <property type="entry name" value="DNA/RNA_pol_sf"/>
</dbReference>
<organism evidence="14 15">
    <name type="scientific">Gossypium australe</name>
    <dbReference type="NCBI Taxonomy" id="47621"/>
    <lineage>
        <taxon>Eukaryota</taxon>
        <taxon>Viridiplantae</taxon>
        <taxon>Streptophyta</taxon>
        <taxon>Embryophyta</taxon>
        <taxon>Tracheophyta</taxon>
        <taxon>Spermatophyta</taxon>
        <taxon>Magnoliopsida</taxon>
        <taxon>eudicotyledons</taxon>
        <taxon>Gunneridae</taxon>
        <taxon>Pentapetalae</taxon>
        <taxon>rosids</taxon>
        <taxon>malvids</taxon>
        <taxon>Malvales</taxon>
        <taxon>Malvaceae</taxon>
        <taxon>Malvoideae</taxon>
        <taxon>Gossypium</taxon>
    </lineage>
</organism>